<dbReference type="InterPro" id="IPR052806">
    <property type="entry name" value="Fasciclin-like_AGP"/>
</dbReference>
<keyword evidence="2" id="KW-1185">Reference proteome</keyword>
<dbReference type="EMBL" id="JAGKQH010000004">
    <property type="protein sequence ID" value="KAG6601841.1"/>
    <property type="molecule type" value="Genomic_DNA"/>
</dbReference>
<gene>
    <name evidence="1" type="ORF">SDJN03_07074</name>
</gene>
<dbReference type="PANTHER" id="PTHR33985:SF17">
    <property type="entry name" value="FASCICLIN-LIKE ARABINOGALACTAN PROTEIN 20"/>
    <property type="match status" value="1"/>
</dbReference>
<organism evidence="1 2">
    <name type="scientific">Cucurbita argyrosperma subsp. sororia</name>
    <dbReference type="NCBI Taxonomy" id="37648"/>
    <lineage>
        <taxon>Eukaryota</taxon>
        <taxon>Viridiplantae</taxon>
        <taxon>Streptophyta</taxon>
        <taxon>Embryophyta</taxon>
        <taxon>Tracheophyta</taxon>
        <taxon>Spermatophyta</taxon>
        <taxon>Magnoliopsida</taxon>
        <taxon>eudicotyledons</taxon>
        <taxon>Gunneridae</taxon>
        <taxon>Pentapetalae</taxon>
        <taxon>rosids</taxon>
        <taxon>fabids</taxon>
        <taxon>Cucurbitales</taxon>
        <taxon>Cucurbitaceae</taxon>
        <taxon>Cucurbiteae</taxon>
        <taxon>Cucurbita</taxon>
    </lineage>
</organism>
<evidence type="ECO:0000313" key="2">
    <source>
        <dbReference type="Proteomes" id="UP000685013"/>
    </source>
</evidence>
<accession>A0AAV6NSB8</accession>
<sequence>MTPSQQPPISTLRRQDLHHAFRPIPHLTNIGDQISLNNVTVDKPPLYDDGSLIIFGIEKFFNPFFESWDVYTKRIIRPDLDCRSSSIQSDPIGPLAAVLRNRGLSVMVSFLELQFLGFHKEPALTIFAPPDGSLMNVISRIGDQSFARMSSPANYDGRIWQNFRMELNERIVVHGIGGILEMQKKTKRSEMGMQVKATQIKL</sequence>
<feature type="non-terminal residue" evidence="1">
    <location>
        <position position="1"/>
    </location>
</feature>
<name>A0AAV6NSB8_9ROSI</name>
<reference evidence="1 2" key="1">
    <citation type="journal article" date="2021" name="Hortic Res">
        <title>The domestication of Cucurbita argyrosperma as revealed by the genome of its wild relative.</title>
        <authorList>
            <person name="Barrera-Redondo J."/>
            <person name="Sanchez-de la Vega G."/>
            <person name="Aguirre-Liguori J.A."/>
            <person name="Castellanos-Morales G."/>
            <person name="Gutierrez-Guerrero Y.T."/>
            <person name="Aguirre-Dugua X."/>
            <person name="Aguirre-Planter E."/>
            <person name="Tenaillon M.I."/>
            <person name="Lira-Saade R."/>
            <person name="Eguiarte L.E."/>
        </authorList>
    </citation>
    <scope>NUCLEOTIDE SEQUENCE [LARGE SCALE GENOMIC DNA]</scope>
    <source>
        <strain evidence="1">JBR-2021</strain>
    </source>
</reference>
<proteinExistence type="predicted"/>
<dbReference type="PANTHER" id="PTHR33985">
    <property type="entry name" value="OS02G0491300 PROTEIN-RELATED"/>
    <property type="match status" value="1"/>
</dbReference>
<dbReference type="AlphaFoldDB" id="A0AAV6NSB8"/>
<comment type="caution">
    <text evidence="1">The sequence shown here is derived from an EMBL/GenBank/DDBJ whole genome shotgun (WGS) entry which is preliminary data.</text>
</comment>
<evidence type="ECO:0000313" key="1">
    <source>
        <dbReference type="EMBL" id="KAG6601841.1"/>
    </source>
</evidence>
<protein>
    <submittedName>
        <fullName evidence="1">Uncharacterized protein</fullName>
    </submittedName>
</protein>
<dbReference type="Proteomes" id="UP000685013">
    <property type="component" value="Chromosome 4"/>
</dbReference>